<dbReference type="GO" id="GO:0005840">
    <property type="term" value="C:ribosome"/>
    <property type="evidence" value="ECO:0007669"/>
    <property type="project" value="UniProtKB-KW"/>
</dbReference>
<dbReference type="EMBL" id="LS483469">
    <property type="protein sequence ID" value="SQI46073.1"/>
    <property type="molecule type" value="Genomic_DNA"/>
</dbReference>
<evidence type="ECO:0000313" key="2">
    <source>
        <dbReference type="Proteomes" id="UP000248897"/>
    </source>
</evidence>
<dbReference type="SUPFAM" id="SSF50249">
    <property type="entry name" value="Nucleic acid-binding proteins"/>
    <property type="match status" value="1"/>
</dbReference>
<dbReference type="Proteomes" id="UP000248897">
    <property type="component" value="Chromosome 1"/>
</dbReference>
<reference evidence="1 2" key="1">
    <citation type="submission" date="2018-06" db="EMBL/GenBank/DDBJ databases">
        <authorList>
            <consortium name="Pathogen Informatics"/>
            <person name="Doyle S."/>
        </authorList>
    </citation>
    <scope>NUCLEOTIDE SEQUENCE [LARGE SCALE GENOMIC DNA]</scope>
    <source>
        <strain evidence="1 2">NCTC12961</strain>
    </source>
</reference>
<organism evidence="1 2">
    <name type="scientific">Serratia plymuthica</name>
    <dbReference type="NCBI Taxonomy" id="82996"/>
    <lineage>
        <taxon>Bacteria</taxon>
        <taxon>Pseudomonadati</taxon>
        <taxon>Pseudomonadota</taxon>
        <taxon>Gammaproteobacteria</taxon>
        <taxon>Enterobacterales</taxon>
        <taxon>Yersiniaceae</taxon>
        <taxon>Serratia</taxon>
    </lineage>
</organism>
<dbReference type="Gene3D" id="2.40.50.140">
    <property type="entry name" value="Nucleic acid-binding proteins"/>
    <property type="match status" value="1"/>
</dbReference>
<dbReference type="InterPro" id="IPR012340">
    <property type="entry name" value="NA-bd_OB-fold"/>
</dbReference>
<keyword evidence="1" id="KW-0687">Ribonucleoprotein</keyword>
<name>A0A2X4V4K9_SERPL</name>
<proteinExistence type="predicted"/>
<protein>
    <submittedName>
        <fullName evidence="1">50S ribosomal protein L2</fullName>
    </submittedName>
</protein>
<evidence type="ECO:0000313" key="1">
    <source>
        <dbReference type="EMBL" id="SQI46073.1"/>
    </source>
</evidence>
<sequence>MAIVKCKPTSPGRRHVVKVVNPELHKGKPYAPLLEKLEQKRWS</sequence>
<accession>A0A2X4V4K9</accession>
<gene>
    <name evidence="1" type="primary">rplB_2</name>
    <name evidence="1" type="ORF">NCTC12961_05514</name>
</gene>
<keyword evidence="1" id="KW-0689">Ribosomal protein</keyword>
<dbReference type="AlphaFoldDB" id="A0A2X4V4K9"/>